<gene>
    <name evidence="2" type="ORF">IQ247_07645</name>
</gene>
<keyword evidence="1" id="KW-0472">Membrane</keyword>
<feature type="transmembrane region" description="Helical" evidence="1">
    <location>
        <begin position="347"/>
        <end position="365"/>
    </location>
</feature>
<feature type="transmembrane region" description="Helical" evidence="1">
    <location>
        <begin position="210"/>
        <end position="233"/>
    </location>
</feature>
<proteinExistence type="predicted"/>
<sequence length="538" mass="63291">MIRTRKSLNKNRGFFSKYITYSNCLILVFFILSFIGIINHEMWRDETQAWLIARDASNLTDLYENLKYEGHPGLWHLCLFLITKITRNPFAMQFFHILISTAIVYIFVKKSPFNLVQKTFFTFSYFSLFEYNLISRNYNLGILLVFIFCYLFTRININYITTFLTLALLANTNVYGLIICLCLSATLILDRIREYRINQNNITRQQIKNLLIGLLILCLGIGLSILQILPAAIQDTTNDIQQNLGETATVSKFELILNLFKRLGYTLRSIWYSYVPIPNFLEYHFWSTNITFISPYLTLVALFLSLFLLLFSVLIFIDKPIVLFLYLSGNFTIFLFTWFKWQGTLRHHGHLFFLFLACIWISRCFHPSDKIPKRWQKITNLTNFCQKYQNKAITIILTVQMFSGFYAYTMDLTYPFSRSKVAAEFIQKQGLSEEFILGSKDTTVSPISAYIDKQIFYIEYNKLGSFFNNKQRIYLENQSKLINQVDSAIKDNLKKNVLILSEPLEVTNTQLKITKIKEFRNSIIAEERYYIYLVEKNN</sequence>
<feature type="transmembrane region" description="Helical" evidence="1">
    <location>
        <begin position="323"/>
        <end position="341"/>
    </location>
</feature>
<keyword evidence="1" id="KW-1133">Transmembrane helix</keyword>
<reference evidence="2" key="1">
    <citation type="submission" date="2020-10" db="EMBL/GenBank/DDBJ databases">
        <authorList>
            <person name="Castelo-Branco R."/>
            <person name="Eusebio N."/>
            <person name="Adriana R."/>
            <person name="Vieira A."/>
            <person name="Brugerolle De Fraissinette N."/>
            <person name="Rezende De Castro R."/>
            <person name="Schneider M.P."/>
            <person name="Vasconcelos V."/>
            <person name="Leao P.N."/>
        </authorList>
    </citation>
    <scope>NUCLEOTIDE SEQUENCE</scope>
    <source>
        <strain evidence="2">LEGE 06105</strain>
    </source>
</reference>
<feature type="transmembrane region" description="Helical" evidence="1">
    <location>
        <begin position="293"/>
        <end position="316"/>
    </location>
</feature>
<keyword evidence="1" id="KW-0812">Transmembrane</keyword>
<evidence type="ECO:0000256" key="1">
    <source>
        <dbReference type="SAM" id="Phobius"/>
    </source>
</evidence>
<keyword evidence="3" id="KW-1185">Reference proteome</keyword>
<dbReference type="RefSeq" id="WP_193918682.1">
    <property type="nucleotide sequence ID" value="NZ_JADEWL010000016.1"/>
</dbReference>
<evidence type="ECO:0000313" key="3">
    <source>
        <dbReference type="Proteomes" id="UP000620559"/>
    </source>
</evidence>
<comment type="caution">
    <text evidence="2">The sequence shown here is derived from an EMBL/GenBank/DDBJ whole genome shotgun (WGS) entry which is preliminary data.</text>
</comment>
<feature type="transmembrane region" description="Helical" evidence="1">
    <location>
        <begin position="90"/>
        <end position="108"/>
    </location>
</feature>
<dbReference type="AlphaFoldDB" id="A0A8J7F5T9"/>
<accession>A0A8J7F5T9</accession>
<feature type="transmembrane region" description="Helical" evidence="1">
    <location>
        <begin position="163"/>
        <end position="189"/>
    </location>
</feature>
<protein>
    <submittedName>
        <fullName evidence="2">Uncharacterized protein</fullName>
    </submittedName>
</protein>
<organism evidence="2 3">
    <name type="scientific">Plectonema cf. radiosum LEGE 06105</name>
    <dbReference type="NCBI Taxonomy" id="945769"/>
    <lineage>
        <taxon>Bacteria</taxon>
        <taxon>Bacillati</taxon>
        <taxon>Cyanobacteriota</taxon>
        <taxon>Cyanophyceae</taxon>
        <taxon>Oscillatoriophycideae</taxon>
        <taxon>Oscillatoriales</taxon>
        <taxon>Microcoleaceae</taxon>
        <taxon>Plectonema</taxon>
    </lineage>
</organism>
<evidence type="ECO:0000313" key="2">
    <source>
        <dbReference type="EMBL" id="MBE9212589.1"/>
    </source>
</evidence>
<feature type="transmembrane region" description="Helical" evidence="1">
    <location>
        <begin position="20"/>
        <end position="38"/>
    </location>
</feature>
<feature type="transmembrane region" description="Helical" evidence="1">
    <location>
        <begin position="138"/>
        <end position="157"/>
    </location>
</feature>
<name>A0A8J7F5T9_9CYAN</name>
<dbReference type="EMBL" id="JADEWL010000016">
    <property type="protein sequence ID" value="MBE9212589.1"/>
    <property type="molecule type" value="Genomic_DNA"/>
</dbReference>
<dbReference type="Proteomes" id="UP000620559">
    <property type="component" value="Unassembled WGS sequence"/>
</dbReference>